<feature type="compositionally biased region" description="Low complexity" evidence="1">
    <location>
        <begin position="127"/>
        <end position="146"/>
    </location>
</feature>
<evidence type="ECO:0000256" key="1">
    <source>
        <dbReference type="SAM" id="MobiDB-lite"/>
    </source>
</evidence>
<keyword evidence="4" id="KW-1185">Reference proteome</keyword>
<dbReference type="AlphaFoldDB" id="A0A8J5XXN8"/>
<feature type="chain" id="PRO_5035328237" description="Secreted protein" evidence="2">
    <location>
        <begin position="20"/>
        <end position="219"/>
    </location>
</feature>
<name>A0A8J5XXN8_DIALT</name>
<evidence type="ECO:0000313" key="3">
    <source>
        <dbReference type="EMBL" id="KAG8470447.1"/>
    </source>
</evidence>
<protein>
    <recommendedName>
        <fullName evidence="5">Secreted protein</fullName>
    </recommendedName>
</protein>
<feature type="signal peptide" evidence="2">
    <location>
        <begin position="1"/>
        <end position="19"/>
    </location>
</feature>
<dbReference type="Proteomes" id="UP000751190">
    <property type="component" value="Unassembled WGS sequence"/>
</dbReference>
<feature type="compositionally biased region" description="Polar residues" evidence="1">
    <location>
        <begin position="147"/>
        <end position="158"/>
    </location>
</feature>
<feature type="region of interest" description="Disordered" evidence="1">
    <location>
        <begin position="173"/>
        <end position="219"/>
    </location>
</feature>
<evidence type="ECO:0000313" key="4">
    <source>
        <dbReference type="Proteomes" id="UP000751190"/>
    </source>
</evidence>
<dbReference type="EMBL" id="JAGTXO010000001">
    <property type="protein sequence ID" value="KAG8470447.1"/>
    <property type="molecule type" value="Genomic_DNA"/>
</dbReference>
<sequence length="219" mass="22770">MSAIHISALLATLLPAAAPAGVASRTFVPQAVAEHFISTALVAPRAPSASAHLDVASLQDGLLRWVHPLLREWLAARSALSPRTSSLGAIADLQTPLVSAVAAHAANAQAPYSRPHLSPSLARSCRNSAVSNNASPPSPNTAEPNSELQSQPASGTQTPLVLTWEAALRSRARSLTNERHTDVDDGPVMHAASARLPASPVDGAEHLSAQRLERRSAGV</sequence>
<organism evidence="3 4">
    <name type="scientific">Diacronema lutheri</name>
    <name type="common">Unicellular marine alga</name>
    <name type="synonym">Monochrysis lutheri</name>
    <dbReference type="NCBI Taxonomy" id="2081491"/>
    <lineage>
        <taxon>Eukaryota</taxon>
        <taxon>Haptista</taxon>
        <taxon>Haptophyta</taxon>
        <taxon>Pavlovophyceae</taxon>
        <taxon>Pavlovales</taxon>
        <taxon>Pavlovaceae</taxon>
        <taxon>Diacronema</taxon>
    </lineage>
</organism>
<reference evidence="3" key="1">
    <citation type="submission" date="2021-05" db="EMBL/GenBank/DDBJ databases">
        <title>The genome of the haptophyte Pavlova lutheri (Diacronema luteri, Pavlovales) - a model for lipid biosynthesis in eukaryotic algae.</title>
        <authorList>
            <person name="Hulatt C.J."/>
            <person name="Posewitz M.C."/>
        </authorList>
    </citation>
    <scope>NUCLEOTIDE SEQUENCE</scope>
    <source>
        <strain evidence="3">NIVA-4/92</strain>
    </source>
</reference>
<keyword evidence="2" id="KW-0732">Signal</keyword>
<evidence type="ECO:0000256" key="2">
    <source>
        <dbReference type="SAM" id="SignalP"/>
    </source>
</evidence>
<proteinExistence type="predicted"/>
<feature type="region of interest" description="Disordered" evidence="1">
    <location>
        <begin position="109"/>
        <end position="158"/>
    </location>
</feature>
<accession>A0A8J5XXN8</accession>
<evidence type="ECO:0008006" key="5">
    <source>
        <dbReference type="Google" id="ProtNLM"/>
    </source>
</evidence>
<gene>
    <name evidence="3" type="ORF">KFE25_008868</name>
</gene>
<comment type="caution">
    <text evidence="3">The sequence shown here is derived from an EMBL/GenBank/DDBJ whole genome shotgun (WGS) entry which is preliminary data.</text>
</comment>